<gene>
    <name evidence="2" type="ORF">QWY28_05565</name>
</gene>
<evidence type="ECO:0000313" key="2">
    <source>
        <dbReference type="EMBL" id="MDN4172401.1"/>
    </source>
</evidence>
<comment type="caution">
    <text evidence="2">The sequence shown here is derived from an EMBL/GenBank/DDBJ whole genome shotgun (WGS) entry which is preliminary data.</text>
</comment>
<dbReference type="Pfam" id="PF00576">
    <property type="entry name" value="Transthyretin"/>
    <property type="match status" value="1"/>
</dbReference>
<feature type="domain" description="Transthyretin/hydroxyisourate hydrolase" evidence="1">
    <location>
        <begin position="4"/>
        <end position="101"/>
    </location>
</feature>
<dbReference type="InterPro" id="IPR023416">
    <property type="entry name" value="Transthyretin/HIU_hydrolase_d"/>
</dbReference>
<protein>
    <submittedName>
        <fullName evidence="2">Hydroxyisourate hydrolase</fullName>
        <ecNumber evidence="2">3.5.2.17</ecNumber>
    </submittedName>
</protein>
<dbReference type="PANTHER" id="PTHR10395">
    <property type="entry name" value="URICASE AND TRANSTHYRETIN-RELATED"/>
    <property type="match status" value="1"/>
</dbReference>
<dbReference type="Proteomes" id="UP001168620">
    <property type="component" value="Unassembled WGS sequence"/>
</dbReference>
<dbReference type="EC" id="3.5.2.17" evidence="2"/>
<dbReference type="SUPFAM" id="SSF49472">
    <property type="entry name" value="Transthyretin (synonym: prealbumin)"/>
    <property type="match status" value="1"/>
</dbReference>
<sequence length="102" mass="10627">MTTLSTHVLDAAAGSPRADLEVVLEVVPAGGGAAELERVRTDADGRARFATAVEGGHHALTFATGTAFHPVVRVDVTVDPAEPHHHVALLLSPFAYTTYKGS</sequence>
<dbReference type="PANTHER" id="PTHR10395:SF7">
    <property type="entry name" value="5-HYDROXYISOURATE HYDROLASE"/>
    <property type="match status" value="1"/>
</dbReference>
<evidence type="ECO:0000313" key="3">
    <source>
        <dbReference type="Proteomes" id="UP001168620"/>
    </source>
</evidence>
<keyword evidence="3" id="KW-1185">Reference proteome</keyword>
<organism evidence="2 3">
    <name type="scientific">Nocardioides oceani</name>
    <dbReference type="NCBI Taxonomy" id="3058369"/>
    <lineage>
        <taxon>Bacteria</taxon>
        <taxon>Bacillati</taxon>
        <taxon>Actinomycetota</taxon>
        <taxon>Actinomycetes</taxon>
        <taxon>Propionibacteriales</taxon>
        <taxon>Nocardioidaceae</taxon>
        <taxon>Nocardioides</taxon>
    </lineage>
</organism>
<name>A0ABT8FCL8_9ACTN</name>
<evidence type="ECO:0000259" key="1">
    <source>
        <dbReference type="Pfam" id="PF00576"/>
    </source>
</evidence>
<dbReference type="EMBL" id="JAUHJQ010000002">
    <property type="protein sequence ID" value="MDN4172401.1"/>
    <property type="molecule type" value="Genomic_DNA"/>
</dbReference>
<dbReference type="InterPro" id="IPR036817">
    <property type="entry name" value="Transthyretin/HIU_hydrolase_sf"/>
</dbReference>
<accession>A0ABT8FCL8</accession>
<dbReference type="GO" id="GO:0033971">
    <property type="term" value="F:hydroxyisourate hydrolase activity"/>
    <property type="evidence" value="ECO:0007669"/>
    <property type="project" value="UniProtKB-EC"/>
</dbReference>
<dbReference type="RefSeq" id="WP_300951324.1">
    <property type="nucleotide sequence ID" value="NZ_JAUHJQ010000002.1"/>
</dbReference>
<keyword evidence="2" id="KW-0378">Hydrolase</keyword>
<proteinExistence type="predicted"/>
<reference evidence="2" key="1">
    <citation type="submission" date="2023-06" db="EMBL/GenBank/DDBJ databases">
        <title>Draft genome sequence of Nocardioides sp. SOB77.</title>
        <authorList>
            <person name="Zhang G."/>
        </authorList>
    </citation>
    <scope>NUCLEOTIDE SEQUENCE</scope>
    <source>
        <strain evidence="2">SOB77</strain>
    </source>
</reference>
<dbReference type="Gene3D" id="2.60.40.180">
    <property type="entry name" value="Transthyretin/hydroxyisourate hydrolase domain"/>
    <property type="match status" value="1"/>
</dbReference>